<proteinExistence type="inferred from homology"/>
<keyword evidence="10" id="KW-1185">Reference proteome</keyword>
<evidence type="ECO:0000256" key="7">
    <source>
        <dbReference type="ARBA" id="ARBA00023033"/>
    </source>
</evidence>
<dbReference type="STRING" id="913774.A0A0C3H0H4"/>
<keyword evidence="6" id="KW-0560">Oxidoreductase</keyword>
<name>A0A0C3H0H4_OIDMZ</name>
<dbReference type="PRINTS" id="PR00420">
    <property type="entry name" value="RNGMNOXGNASE"/>
</dbReference>
<feature type="domain" description="FAD-binding" evidence="8">
    <location>
        <begin position="310"/>
        <end position="358"/>
    </location>
</feature>
<comment type="pathway">
    <text evidence="2">Secondary metabolite biosynthesis.</text>
</comment>
<dbReference type="HOGENOM" id="CLU_040697_0_0_1"/>
<dbReference type="GO" id="GO:0071949">
    <property type="term" value="F:FAD binding"/>
    <property type="evidence" value="ECO:0007669"/>
    <property type="project" value="InterPro"/>
</dbReference>
<dbReference type="InterPro" id="IPR036188">
    <property type="entry name" value="FAD/NAD-bd_sf"/>
</dbReference>
<dbReference type="Proteomes" id="UP000054321">
    <property type="component" value="Unassembled WGS sequence"/>
</dbReference>
<dbReference type="SUPFAM" id="SSF51905">
    <property type="entry name" value="FAD/NAD(P)-binding domain"/>
    <property type="match status" value="1"/>
</dbReference>
<dbReference type="PANTHER" id="PTHR47178:SF4">
    <property type="entry name" value="FAD-DEPENDENT MONOOXYGENASE APTC"/>
    <property type="match status" value="1"/>
</dbReference>
<evidence type="ECO:0000256" key="3">
    <source>
        <dbReference type="ARBA" id="ARBA00007992"/>
    </source>
</evidence>
<comment type="cofactor">
    <cofactor evidence="1">
        <name>FAD</name>
        <dbReference type="ChEBI" id="CHEBI:57692"/>
    </cofactor>
</comment>
<dbReference type="GO" id="GO:0004497">
    <property type="term" value="F:monooxygenase activity"/>
    <property type="evidence" value="ECO:0007669"/>
    <property type="project" value="UniProtKB-KW"/>
</dbReference>
<dbReference type="OrthoDB" id="47494at2759"/>
<evidence type="ECO:0000313" key="9">
    <source>
        <dbReference type="EMBL" id="KIM96894.1"/>
    </source>
</evidence>
<dbReference type="EMBL" id="KN832883">
    <property type="protein sequence ID" value="KIM96894.1"/>
    <property type="molecule type" value="Genomic_DNA"/>
</dbReference>
<dbReference type="InterPro" id="IPR002938">
    <property type="entry name" value="FAD-bd"/>
</dbReference>
<dbReference type="Gene3D" id="3.50.50.60">
    <property type="entry name" value="FAD/NAD(P)-binding domain"/>
    <property type="match status" value="1"/>
</dbReference>
<keyword evidence="4" id="KW-0285">Flavoprotein</keyword>
<dbReference type="AlphaFoldDB" id="A0A0C3H0H4"/>
<evidence type="ECO:0000256" key="5">
    <source>
        <dbReference type="ARBA" id="ARBA00022827"/>
    </source>
</evidence>
<protein>
    <recommendedName>
        <fullName evidence="8">FAD-binding domain-containing protein</fullName>
    </recommendedName>
</protein>
<evidence type="ECO:0000256" key="4">
    <source>
        <dbReference type="ARBA" id="ARBA00022630"/>
    </source>
</evidence>
<evidence type="ECO:0000256" key="2">
    <source>
        <dbReference type="ARBA" id="ARBA00005179"/>
    </source>
</evidence>
<gene>
    <name evidence="9" type="ORF">OIDMADRAFT_131382</name>
</gene>
<dbReference type="InParanoid" id="A0A0C3H0H4"/>
<reference evidence="10" key="2">
    <citation type="submission" date="2015-01" db="EMBL/GenBank/DDBJ databases">
        <title>Evolutionary Origins and Diversification of the Mycorrhizal Mutualists.</title>
        <authorList>
            <consortium name="DOE Joint Genome Institute"/>
            <consortium name="Mycorrhizal Genomics Consortium"/>
            <person name="Kohler A."/>
            <person name="Kuo A."/>
            <person name="Nagy L.G."/>
            <person name="Floudas D."/>
            <person name="Copeland A."/>
            <person name="Barry K.W."/>
            <person name="Cichocki N."/>
            <person name="Veneault-Fourrey C."/>
            <person name="LaButti K."/>
            <person name="Lindquist E.A."/>
            <person name="Lipzen A."/>
            <person name="Lundell T."/>
            <person name="Morin E."/>
            <person name="Murat C."/>
            <person name="Riley R."/>
            <person name="Ohm R."/>
            <person name="Sun H."/>
            <person name="Tunlid A."/>
            <person name="Henrissat B."/>
            <person name="Grigoriev I.V."/>
            <person name="Hibbett D.S."/>
            <person name="Martin F."/>
        </authorList>
    </citation>
    <scope>NUCLEOTIDE SEQUENCE [LARGE SCALE GENOMIC DNA]</scope>
    <source>
        <strain evidence="10">Zn</strain>
    </source>
</reference>
<evidence type="ECO:0000313" key="10">
    <source>
        <dbReference type="Proteomes" id="UP000054321"/>
    </source>
</evidence>
<reference evidence="9 10" key="1">
    <citation type="submission" date="2014-04" db="EMBL/GenBank/DDBJ databases">
        <authorList>
            <consortium name="DOE Joint Genome Institute"/>
            <person name="Kuo A."/>
            <person name="Martino E."/>
            <person name="Perotto S."/>
            <person name="Kohler A."/>
            <person name="Nagy L.G."/>
            <person name="Floudas D."/>
            <person name="Copeland A."/>
            <person name="Barry K.W."/>
            <person name="Cichocki N."/>
            <person name="Veneault-Fourrey C."/>
            <person name="LaButti K."/>
            <person name="Lindquist E.A."/>
            <person name="Lipzen A."/>
            <person name="Lundell T."/>
            <person name="Morin E."/>
            <person name="Murat C."/>
            <person name="Sun H."/>
            <person name="Tunlid A."/>
            <person name="Henrissat B."/>
            <person name="Grigoriev I.V."/>
            <person name="Hibbett D.S."/>
            <person name="Martin F."/>
            <person name="Nordberg H.P."/>
            <person name="Cantor M.N."/>
            <person name="Hua S.X."/>
        </authorList>
    </citation>
    <scope>NUCLEOTIDE SEQUENCE [LARGE SCALE GENOMIC DNA]</scope>
    <source>
        <strain evidence="9 10">Zn</strain>
    </source>
</reference>
<comment type="similarity">
    <text evidence="3">Belongs to the paxM FAD-dependent monooxygenase family.</text>
</comment>
<evidence type="ECO:0000256" key="1">
    <source>
        <dbReference type="ARBA" id="ARBA00001974"/>
    </source>
</evidence>
<dbReference type="Pfam" id="PF13450">
    <property type="entry name" value="NAD_binding_8"/>
    <property type="match status" value="1"/>
</dbReference>
<sequence length="406" mass="45087">MNSQSRSPILIIGAGISGLVTARLLTNRGIPNIVFEASNPDRSQGFAISLREWGYSSLLAALGDLPLSGLTRVVAPDRDLGGRGWIDQALRDNSTGDMLVAPDPATTHDIVYANRNALRAWITDSGEEELDVRYGHRLKDLWGDAGNMTVEFENGSKYDGSFVVAADGVHSTVRSKILPHVNPEVVPLVLYHGDFQISRQDFDRLIKPLSGSSNILGGVGDGFNTPLTVCKLTKTQAHMSWSYSRPVHGDDDPLYRPNATIEESKQIPQALLDELKLLNLASPWAHFLSPESVREHQVYNWIIRCVFMTRDDIAQGTEKGVVFIGDSWHAMPIFGGEGGNHAILDSIELANALADEENNLKQAVAAYYNGAWRRCQEAVKRSRQRFYLLHRPIAEWREMAKKMRSQ</sequence>
<dbReference type="Pfam" id="PF01494">
    <property type="entry name" value="FAD_binding_3"/>
    <property type="match status" value="1"/>
</dbReference>
<dbReference type="PANTHER" id="PTHR47178">
    <property type="entry name" value="MONOOXYGENASE, FAD-BINDING"/>
    <property type="match status" value="1"/>
</dbReference>
<keyword evidence="7" id="KW-0503">Monooxygenase</keyword>
<accession>A0A0C3H0H4</accession>
<keyword evidence="5" id="KW-0274">FAD</keyword>
<evidence type="ECO:0000259" key="8">
    <source>
        <dbReference type="Pfam" id="PF01494"/>
    </source>
</evidence>
<organism evidence="9 10">
    <name type="scientific">Oidiodendron maius (strain Zn)</name>
    <dbReference type="NCBI Taxonomy" id="913774"/>
    <lineage>
        <taxon>Eukaryota</taxon>
        <taxon>Fungi</taxon>
        <taxon>Dikarya</taxon>
        <taxon>Ascomycota</taxon>
        <taxon>Pezizomycotina</taxon>
        <taxon>Leotiomycetes</taxon>
        <taxon>Leotiomycetes incertae sedis</taxon>
        <taxon>Myxotrichaceae</taxon>
        <taxon>Oidiodendron</taxon>
    </lineage>
</organism>
<evidence type="ECO:0000256" key="6">
    <source>
        <dbReference type="ARBA" id="ARBA00023002"/>
    </source>
</evidence>